<protein>
    <submittedName>
        <fullName evidence="1">Uncharacterized protein</fullName>
    </submittedName>
</protein>
<accession>A0A1L5P5S0</accession>
<dbReference type="AlphaFoldDB" id="A0A1L5P5S0"/>
<reference evidence="1 2" key="1">
    <citation type="submission" date="2016-09" db="EMBL/GenBank/DDBJ databases">
        <title>The complete genome sequences of Rhizobium gallicum, symbiovars gallicum and phaseoli, symbionts associated to common bean (Phaseolus vulgaris).</title>
        <authorList>
            <person name="Bustos P."/>
            <person name="Santamaria R.I."/>
            <person name="Perez-Carrascal O.M."/>
            <person name="Juarez S."/>
            <person name="Lozano L."/>
            <person name="Martinez-Flores I."/>
            <person name="Martinez-Romero E."/>
            <person name="Cevallos M."/>
            <person name="Romero D."/>
            <person name="Davila G."/>
            <person name="Gonzalez V."/>
        </authorList>
    </citation>
    <scope>NUCLEOTIDE SEQUENCE [LARGE SCALE GENOMIC DNA]</scope>
    <source>
        <strain evidence="1 2">8C-3</strain>
    </source>
</reference>
<sequence>MRPRSRQARDRIAACRVICCGIIMANAKSIELFDSSEEIRISPECDLRKAINASVAPPDN</sequence>
<organism evidence="1 2">
    <name type="scientific">Rhizobium etli 8C-3</name>
    <dbReference type="NCBI Taxonomy" id="538025"/>
    <lineage>
        <taxon>Bacteria</taxon>
        <taxon>Pseudomonadati</taxon>
        <taxon>Pseudomonadota</taxon>
        <taxon>Alphaproteobacteria</taxon>
        <taxon>Hyphomicrobiales</taxon>
        <taxon>Rhizobiaceae</taxon>
        <taxon>Rhizobium/Agrobacterium group</taxon>
        <taxon>Rhizobium</taxon>
    </lineage>
</organism>
<evidence type="ECO:0000313" key="2">
    <source>
        <dbReference type="Proteomes" id="UP000185109"/>
    </source>
</evidence>
<name>A0A1L5P5S0_RHIET</name>
<dbReference type="Proteomes" id="UP000185109">
    <property type="component" value="Chromosome"/>
</dbReference>
<evidence type="ECO:0000313" key="1">
    <source>
        <dbReference type="EMBL" id="APO75495.1"/>
    </source>
</evidence>
<dbReference type="EMBL" id="CP017241">
    <property type="protein sequence ID" value="APO75495.1"/>
    <property type="molecule type" value="Genomic_DNA"/>
</dbReference>
<gene>
    <name evidence="1" type="ORF">AM571_CH02690</name>
</gene>
<proteinExistence type="predicted"/>